<accession>A0A437S9J9</accession>
<dbReference type="InterPro" id="IPR029058">
    <property type="entry name" value="AB_hydrolase_fold"/>
</dbReference>
<evidence type="ECO:0000313" key="3">
    <source>
        <dbReference type="Proteomes" id="UP000288812"/>
    </source>
</evidence>
<proteinExistence type="predicted"/>
<dbReference type="PANTHER" id="PTHR43798">
    <property type="entry name" value="MONOACYLGLYCEROL LIPASE"/>
    <property type="match status" value="1"/>
</dbReference>
<dbReference type="PANTHER" id="PTHR43798:SF33">
    <property type="entry name" value="HYDROLASE, PUTATIVE (AFU_ORTHOLOGUE AFUA_2G14860)-RELATED"/>
    <property type="match status" value="1"/>
</dbReference>
<name>A0A437S9J9_9FIRM</name>
<dbReference type="OrthoDB" id="252464at2"/>
<dbReference type="GO" id="GO:0016787">
    <property type="term" value="F:hydrolase activity"/>
    <property type="evidence" value="ECO:0007669"/>
    <property type="project" value="UniProtKB-KW"/>
</dbReference>
<evidence type="ECO:0000259" key="1">
    <source>
        <dbReference type="Pfam" id="PF00561"/>
    </source>
</evidence>
<dbReference type="GO" id="GO:0016020">
    <property type="term" value="C:membrane"/>
    <property type="evidence" value="ECO:0007669"/>
    <property type="project" value="TreeGrafter"/>
</dbReference>
<evidence type="ECO:0000313" key="2">
    <source>
        <dbReference type="EMBL" id="RVU55561.1"/>
    </source>
</evidence>
<dbReference type="Pfam" id="PF00561">
    <property type="entry name" value="Abhydrolase_1"/>
    <property type="match status" value="1"/>
</dbReference>
<dbReference type="Gene3D" id="3.40.50.1820">
    <property type="entry name" value="alpha/beta hydrolase"/>
    <property type="match status" value="1"/>
</dbReference>
<organism evidence="2 3">
    <name type="scientific">Anaerosphaera multitolerans</name>
    <dbReference type="NCBI Taxonomy" id="2487351"/>
    <lineage>
        <taxon>Bacteria</taxon>
        <taxon>Bacillati</taxon>
        <taxon>Bacillota</taxon>
        <taxon>Tissierellia</taxon>
        <taxon>Tissierellales</taxon>
        <taxon>Peptoniphilaceae</taxon>
        <taxon>Anaerosphaera</taxon>
    </lineage>
</organism>
<comment type="caution">
    <text evidence="2">The sequence shown here is derived from an EMBL/GenBank/DDBJ whole genome shotgun (WGS) entry which is preliminary data.</text>
</comment>
<dbReference type="SUPFAM" id="SSF53474">
    <property type="entry name" value="alpha/beta-Hydrolases"/>
    <property type="match status" value="1"/>
</dbReference>
<reference evidence="2 3" key="1">
    <citation type="submission" date="2018-11" db="EMBL/GenBank/DDBJ databases">
        <title>Genome sequencing and assembly of Anaerosphaera sp. nov., GS7-6-2.</title>
        <authorList>
            <person name="Rettenmaier R."/>
            <person name="Liebl W."/>
            <person name="Zverlov V."/>
        </authorList>
    </citation>
    <scope>NUCLEOTIDE SEQUENCE [LARGE SCALE GENOMIC DNA]</scope>
    <source>
        <strain evidence="2 3">GS7-6-2</strain>
    </source>
</reference>
<sequence length="303" mass="34776">MKVFKVKKIKVSTGEEIAYLKEGSGNKILLIHGNMSSSVFYYKTIEELSKYFEVYALDLRGFGDSSYNNKINSFYELSLDVEAFINEMELKDLNIVGWSAGGGVALELMANPKVKSKIKAVILLSSIGIRGINPINYTEYNLWNLNRSYFKGLNNVLHENMVFALDNMNGLYTKLFSFDTFEGRKNSLEKLYRQFVYNVKEVDEEEFNRNIEAALKQRNLKEIGQAIKNFDIVSNGKIKEIKTPILMLHGLKDLIVKPYIIEKSAKELGDNTSLKIFKNAGHSLMTDIFEEYIEEIINFFNKN</sequence>
<gene>
    <name evidence="2" type="ORF">EF514_02195</name>
</gene>
<dbReference type="InterPro" id="IPR000073">
    <property type="entry name" value="AB_hydrolase_1"/>
</dbReference>
<dbReference type="RefSeq" id="WP_127723362.1">
    <property type="nucleotide sequence ID" value="NZ_RLIH01000002.1"/>
</dbReference>
<dbReference type="Proteomes" id="UP000288812">
    <property type="component" value="Unassembled WGS sequence"/>
</dbReference>
<keyword evidence="2" id="KW-0378">Hydrolase</keyword>
<dbReference type="InterPro" id="IPR050266">
    <property type="entry name" value="AB_hydrolase_sf"/>
</dbReference>
<protein>
    <submittedName>
        <fullName evidence="2">Alpha/beta hydrolase</fullName>
    </submittedName>
</protein>
<dbReference type="EMBL" id="RLIH01000002">
    <property type="protein sequence ID" value="RVU55561.1"/>
    <property type="molecule type" value="Genomic_DNA"/>
</dbReference>
<dbReference type="AlphaFoldDB" id="A0A437S9J9"/>
<keyword evidence="3" id="KW-1185">Reference proteome</keyword>
<feature type="domain" description="AB hydrolase-1" evidence="1">
    <location>
        <begin position="28"/>
        <end position="284"/>
    </location>
</feature>